<dbReference type="Gene3D" id="2.40.40.20">
    <property type="match status" value="1"/>
</dbReference>
<organism evidence="6 7">
    <name type="scientific">Tunturiibacter lichenicola</name>
    <dbReference type="NCBI Taxonomy" id="2051959"/>
    <lineage>
        <taxon>Bacteria</taxon>
        <taxon>Pseudomonadati</taxon>
        <taxon>Acidobacteriota</taxon>
        <taxon>Terriglobia</taxon>
        <taxon>Terriglobales</taxon>
        <taxon>Acidobacteriaceae</taxon>
        <taxon>Tunturiibacter</taxon>
    </lineage>
</organism>
<dbReference type="Pfam" id="PF04879">
    <property type="entry name" value="Molybdop_Fe4S4"/>
    <property type="match status" value="1"/>
</dbReference>
<dbReference type="Gene3D" id="3.30.2070.10">
    <property type="entry name" value="Formate dehydrogenase/DMSO reductase"/>
    <property type="match status" value="1"/>
</dbReference>
<dbReference type="GO" id="GO:0046872">
    <property type="term" value="F:metal ion binding"/>
    <property type="evidence" value="ECO:0007669"/>
    <property type="project" value="UniProtKB-KW"/>
</dbReference>
<comment type="similarity">
    <text evidence="1">Belongs to the prokaryotic molybdopterin-containing oxidoreductase family.</text>
</comment>
<evidence type="ECO:0000313" key="6">
    <source>
        <dbReference type="EMBL" id="NYF49805.1"/>
    </source>
</evidence>
<keyword evidence="2" id="KW-0479">Metal-binding</keyword>
<reference evidence="6 7" key="1">
    <citation type="submission" date="2020-07" db="EMBL/GenBank/DDBJ databases">
        <title>Genomic Encyclopedia of Type Strains, Phase IV (KMG-V): Genome sequencing to study the core and pangenomes of soil and plant-associated prokaryotes.</title>
        <authorList>
            <person name="Whitman W."/>
        </authorList>
    </citation>
    <scope>NUCLEOTIDE SEQUENCE [LARGE SCALE GENOMIC DNA]</scope>
    <source>
        <strain evidence="6 7">M8UP30</strain>
    </source>
</reference>
<sequence>MAANPLETTAPSSAMKVVHAVCSHDCPDSCGVLVTVDELTGRAVKVQGDPSHPVTRGFLCGKVAKYLDRVYSPDRLLYPMRRRKGVAKGSLPQGREADAFERVSWDEALDEIAAKLTKIAAEFGPESVLPYSYAGTIGQLGYGSMDRRFFHRLGASQLARTICAEAGGTALKAVYGVKLGTVPQDFAHAGLVIAWGANIHGNNVHLWPFIEEARRKGARLVVIDPYRTRTAALADEHLAINPGTDTALALGLMHVILSMGLEDREYVDACTNGFEELRAHALKPEYSPESVAKATGIDAGAIVRLARAYAAAGRADAGNNAEGSNVAGPAVIRLNYGIQRSENGGTAARAVCMLPLLTGAWKYKGGGLLLSTSGSFPFNERALQMPELMLASPLGRPARVVNMSQLGQALTTLGNDAKAGAQTGPRVKALFVYNSNPAAVAPNQNDVLRGMRRDDLFTVVHEQFFTDTADYADVLLPAPTFLEVKDVQGAYGHLFAQVSERAIAPLGEARSNVAMFGELGRRMGFEEACFDDREDELIDQALETEHPWFAGITRERLEREGHVALRLPVDAKGDVLPFSTAVWFKTASGRGELLPVPVFAAPTESRANAAKGPYPLEFLPRKADNYMNSTFANIPLHQRMEKRTAGVLEMHATDAAARQIATGDAVEVFNGRGSITLRALVNAQVSAGVVAARLDWSKLGNDLSGNRANVNALTSETLTDIGGGATFYSTLVEVRKGHDDVR</sequence>
<proteinExistence type="inferred from homology"/>
<gene>
    <name evidence="6" type="ORF">HDF12_000170</name>
</gene>
<dbReference type="InterPro" id="IPR050612">
    <property type="entry name" value="Prok_Mopterin_Oxidored"/>
</dbReference>
<dbReference type="InterPro" id="IPR006656">
    <property type="entry name" value="Mopterin_OxRdtase"/>
</dbReference>
<dbReference type="SMART" id="SM00926">
    <property type="entry name" value="Molybdop_Fe4S4"/>
    <property type="match status" value="1"/>
</dbReference>
<dbReference type="Pfam" id="PF00384">
    <property type="entry name" value="Molybdopterin"/>
    <property type="match status" value="1"/>
</dbReference>
<dbReference type="InterPro" id="IPR006963">
    <property type="entry name" value="Mopterin_OxRdtase_4Fe-4S_dom"/>
</dbReference>
<dbReference type="SUPFAM" id="SSF50692">
    <property type="entry name" value="ADC-like"/>
    <property type="match status" value="1"/>
</dbReference>
<dbReference type="InterPro" id="IPR006657">
    <property type="entry name" value="MoPterin_dinucl-bd_dom"/>
</dbReference>
<dbReference type="Gene3D" id="3.40.228.10">
    <property type="entry name" value="Dimethylsulfoxide Reductase, domain 2"/>
    <property type="match status" value="1"/>
</dbReference>
<comment type="caution">
    <text evidence="6">The sequence shown here is derived from an EMBL/GenBank/DDBJ whole genome shotgun (WGS) entry which is preliminary data.</text>
</comment>
<keyword evidence="4" id="KW-0411">Iron-sulfur</keyword>
<dbReference type="InterPro" id="IPR009010">
    <property type="entry name" value="Asp_de-COase-like_dom_sf"/>
</dbReference>
<dbReference type="GO" id="GO:0016491">
    <property type="term" value="F:oxidoreductase activity"/>
    <property type="evidence" value="ECO:0007669"/>
    <property type="project" value="InterPro"/>
</dbReference>
<accession>A0A7Y9NIM0</accession>
<keyword evidence="3" id="KW-0408">Iron</keyword>
<evidence type="ECO:0000256" key="4">
    <source>
        <dbReference type="ARBA" id="ARBA00023014"/>
    </source>
</evidence>
<dbReference type="GO" id="GO:0051536">
    <property type="term" value="F:iron-sulfur cluster binding"/>
    <property type="evidence" value="ECO:0007669"/>
    <property type="project" value="UniProtKB-KW"/>
</dbReference>
<dbReference type="Pfam" id="PF01568">
    <property type="entry name" value="Molydop_binding"/>
    <property type="match status" value="1"/>
</dbReference>
<dbReference type="EMBL" id="JACCCV010000001">
    <property type="protein sequence ID" value="NYF49805.1"/>
    <property type="molecule type" value="Genomic_DNA"/>
</dbReference>
<dbReference type="PANTHER" id="PTHR43742:SF6">
    <property type="entry name" value="OXIDOREDUCTASE YYAE-RELATED"/>
    <property type="match status" value="1"/>
</dbReference>
<dbReference type="CDD" id="cd02766">
    <property type="entry name" value="MopB_3"/>
    <property type="match status" value="1"/>
</dbReference>
<dbReference type="GO" id="GO:0043546">
    <property type="term" value="F:molybdopterin cofactor binding"/>
    <property type="evidence" value="ECO:0007669"/>
    <property type="project" value="InterPro"/>
</dbReference>
<dbReference type="SUPFAM" id="SSF53706">
    <property type="entry name" value="Formate dehydrogenase/DMSO reductase, domains 1-3"/>
    <property type="match status" value="1"/>
</dbReference>
<dbReference type="AlphaFoldDB" id="A0A7Y9NIM0"/>
<name>A0A7Y9NIM0_9BACT</name>
<evidence type="ECO:0000256" key="1">
    <source>
        <dbReference type="ARBA" id="ARBA00010312"/>
    </source>
</evidence>
<evidence type="ECO:0000256" key="3">
    <source>
        <dbReference type="ARBA" id="ARBA00023004"/>
    </source>
</evidence>
<dbReference type="PROSITE" id="PS51669">
    <property type="entry name" value="4FE4S_MOW_BIS_MGD"/>
    <property type="match status" value="1"/>
</dbReference>
<dbReference type="PANTHER" id="PTHR43742">
    <property type="entry name" value="TRIMETHYLAMINE-N-OXIDE REDUCTASE"/>
    <property type="match status" value="1"/>
</dbReference>
<evidence type="ECO:0000256" key="2">
    <source>
        <dbReference type="ARBA" id="ARBA00022723"/>
    </source>
</evidence>
<protein>
    <submittedName>
        <fullName evidence="6">Anaerobic selenocysteine-containing dehydrogenase</fullName>
    </submittedName>
</protein>
<dbReference type="Gene3D" id="2.20.25.90">
    <property type="entry name" value="ADC-like domains"/>
    <property type="match status" value="1"/>
</dbReference>
<evidence type="ECO:0000259" key="5">
    <source>
        <dbReference type="PROSITE" id="PS51669"/>
    </source>
</evidence>
<dbReference type="Gene3D" id="3.40.50.740">
    <property type="match status" value="1"/>
</dbReference>
<evidence type="ECO:0000313" key="7">
    <source>
        <dbReference type="Proteomes" id="UP000534186"/>
    </source>
</evidence>
<feature type="domain" description="4Fe-4S Mo/W bis-MGD-type" evidence="5">
    <location>
        <begin position="15"/>
        <end position="74"/>
    </location>
</feature>
<dbReference type="Proteomes" id="UP000534186">
    <property type="component" value="Unassembled WGS sequence"/>
</dbReference>